<dbReference type="Proteomes" id="UP000075714">
    <property type="component" value="Unassembled WGS sequence"/>
</dbReference>
<evidence type="ECO:0000256" key="2">
    <source>
        <dbReference type="SAM" id="SignalP"/>
    </source>
</evidence>
<organism evidence="3 4">
    <name type="scientific">Gonium pectorale</name>
    <name type="common">Green alga</name>
    <dbReference type="NCBI Taxonomy" id="33097"/>
    <lineage>
        <taxon>Eukaryota</taxon>
        <taxon>Viridiplantae</taxon>
        <taxon>Chlorophyta</taxon>
        <taxon>core chlorophytes</taxon>
        <taxon>Chlorophyceae</taxon>
        <taxon>CS clade</taxon>
        <taxon>Chlamydomonadales</taxon>
        <taxon>Volvocaceae</taxon>
        <taxon>Gonium</taxon>
    </lineage>
</organism>
<accession>A0A150H1T8</accession>
<feature type="compositionally biased region" description="Low complexity" evidence="1">
    <location>
        <begin position="458"/>
        <end position="477"/>
    </location>
</feature>
<feature type="region of interest" description="Disordered" evidence="1">
    <location>
        <begin position="225"/>
        <end position="247"/>
    </location>
</feature>
<feature type="chain" id="PRO_5007562332" evidence="2">
    <location>
        <begin position="24"/>
        <end position="839"/>
    </location>
</feature>
<evidence type="ECO:0000313" key="4">
    <source>
        <dbReference type="Proteomes" id="UP000075714"/>
    </source>
</evidence>
<feature type="compositionally biased region" description="Low complexity" evidence="1">
    <location>
        <begin position="238"/>
        <end position="247"/>
    </location>
</feature>
<proteinExistence type="predicted"/>
<keyword evidence="4" id="KW-1185">Reference proteome</keyword>
<feature type="compositionally biased region" description="Basic and acidic residues" evidence="1">
    <location>
        <begin position="820"/>
        <end position="830"/>
    </location>
</feature>
<dbReference type="EMBL" id="LSYV01000003">
    <property type="protein sequence ID" value="KXZ56024.1"/>
    <property type="molecule type" value="Genomic_DNA"/>
</dbReference>
<evidence type="ECO:0000313" key="3">
    <source>
        <dbReference type="EMBL" id="KXZ56024.1"/>
    </source>
</evidence>
<feature type="region of interest" description="Disordered" evidence="1">
    <location>
        <begin position="620"/>
        <end position="839"/>
    </location>
</feature>
<feature type="compositionally biased region" description="Low complexity" evidence="1">
    <location>
        <begin position="627"/>
        <end position="640"/>
    </location>
</feature>
<feature type="signal peptide" evidence="2">
    <location>
        <begin position="1"/>
        <end position="23"/>
    </location>
</feature>
<feature type="compositionally biased region" description="Low complexity" evidence="1">
    <location>
        <begin position="648"/>
        <end position="677"/>
    </location>
</feature>
<dbReference type="AlphaFoldDB" id="A0A150H1T8"/>
<reference evidence="4" key="1">
    <citation type="journal article" date="2016" name="Nat. Commun.">
        <title>The Gonium pectorale genome demonstrates co-option of cell cycle regulation during the evolution of multicellularity.</title>
        <authorList>
            <person name="Hanschen E.R."/>
            <person name="Marriage T.N."/>
            <person name="Ferris P.J."/>
            <person name="Hamaji T."/>
            <person name="Toyoda A."/>
            <person name="Fujiyama A."/>
            <person name="Neme R."/>
            <person name="Noguchi H."/>
            <person name="Minakuchi Y."/>
            <person name="Suzuki M."/>
            <person name="Kawai-Toyooka H."/>
            <person name="Smith D.R."/>
            <person name="Sparks H."/>
            <person name="Anderson J."/>
            <person name="Bakaric R."/>
            <person name="Luria V."/>
            <person name="Karger A."/>
            <person name="Kirschner M.W."/>
            <person name="Durand P.M."/>
            <person name="Michod R.E."/>
            <person name="Nozaki H."/>
            <person name="Olson B.J."/>
        </authorList>
    </citation>
    <scope>NUCLEOTIDE SEQUENCE [LARGE SCALE GENOMIC DNA]</scope>
    <source>
        <strain evidence="4">NIES-2863</strain>
    </source>
</reference>
<feature type="region of interest" description="Disordered" evidence="1">
    <location>
        <begin position="139"/>
        <end position="159"/>
    </location>
</feature>
<feature type="compositionally biased region" description="Low complexity" evidence="1">
    <location>
        <begin position="390"/>
        <end position="403"/>
    </location>
</feature>
<sequence length="839" mass="83412">MLRASYQLSSQLMTGLLVPAASAAPLSHRGTIPAMVPTAASITNAAAWKAFGSPSARGRSRPPPMPAISHANTNPQVISGMNSKLPRVQALGGGFRLPRPQSAPCAPTGMPLGDDFAPAHTGPAARRLATSMAASTAAAVGGSGGGRTRSSPVPLEVDIPDPLGAGKTDSGKVMFEHTLPTDPYGKHLWEEQARKARANMNRHIAAMAAAAAVNGGLAFGNGAVSTSGGSRPASARRGAPSSPTGSTAAAAAAVAGVGPAMRPRFSSATISELQRQGLDYRPQTVLGFAAPDITEDATLPGPNDPRWAYTRLGRTQIDRLQQTLKMADQTAPRRTASEPNVSPSAPHSPGGGIVGVGVSTISDPEHSWGPQGGASAAPSHPLPPLSDQRSVAMGTAGAGSSSGRWPEPGGGSRSQSPSVSAAGAHPSSRPASASMARTLSGRLSSASLVRPGSAGLVRPGSATSGRPGSASAARPSSGTPPRPGSASRAGSVVAAAEPSSAAVGVRGSSAGRTREAAPNPKIDLRAYLAEEQAAAEEGDDEATEMLPVGDIYEVLSGGMGALPAEVSQSLGMVPPEQLAARLAEMVAAAAMVAAQQQMEEQEGADVPEPQRQPAVMIEEHDDDADTGDGLAAASASTDAGGVDEGDGAIAHPTMAAATADAAAATGSPVDGSGRQSRGSGGTGEDALQNLHGTSRFGRAPNGGRFSGDALAEYGSSGADGDVDEDGADGDADGGGDDEFERAGSAPAPLGLGVGLGLGSRSSSRGRPTSARPMSAKPMSARPGSAMPARKRSGGGSRFGVTLPPAGEEGSGLGALGEDDGGMHVIHEHSEGGGGEEMEV</sequence>
<protein>
    <submittedName>
        <fullName evidence="3">Uncharacterized protein</fullName>
    </submittedName>
</protein>
<gene>
    <name evidence="3" type="ORF">GPECTOR_2g1576</name>
</gene>
<feature type="region of interest" description="Disordered" evidence="1">
    <location>
        <begin position="326"/>
        <end position="518"/>
    </location>
</feature>
<comment type="caution">
    <text evidence="3">The sequence shown here is derived from an EMBL/GenBank/DDBJ whole genome shotgun (WGS) entry which is preliminary data.</text>
</comment>
<feature type="region of interest" description="Disordered" evidence="1">
    <location>
        <begin position="52"/>
        <end position="78"/>
    </location>
</feature>
<feature type="compositionally biased region" description="Low complexity" evidence="1">
    <location>
        <begin position="420"/>
        <end position="437"/>
    </location>
</feature>
<evidence type="ECO:0000256" key="1">
    <source>
        <dbReference type="SAM" id="MobiDB-lite"/>
    </source>
</evidence>
<feature type="compositionally biased region" description="Low complexity" evidence="1">
    <location>
        <begin position="484"/>
        <end position="511"/>
    </location>
</feature>
<name>A0A150H1T8_GONPE</name>
<keyword evidence="2" id="KW-0732">Signal</keyword>
<dbReference type="OrthoDB" id="548567at2759"/>
<feature type="compositionally biased region" description="Acidic residues" evidence="1">
    <location>
        <begin position="720"/>
        <end position="739"/>
    </location>
</feature>
<feature type="compositionally biased region" description="Low complexity" evidence="1">
    <location>
        <begin position="758"/>
        <end position="772"/>
    </location>
</feature>